<organism evidence="4 5">
    <name type="scientific">Chthonomonas calidirosea (strain DSM 23976 / ICMP 18418 / T49)</name>
    <dbReference type="NCBI Taxonomy" id="1303518"/>
    <lineage>
        <taxon>Bacteria</taxon>
        <taxon>Bacillati</taxon>
        <taxon>Armatimonadota</taxon>
        <taxon>Chthonomonadia</taxon>
        <taxon>Chthonomonadales</taxon>
        <taxon>Chthonomonadaceae</taxon>
        <taxon>Chthonomonas</taxon>
    </lineage>
</organism>
<dbReference type="SUPFAM" id="SSF88713">
    <property type="entry name" value="Glycoside hydrolase/deacetylase"/>
    <property type="match status" value="1"/>
</dbReference>
<dbReference type="PANTHER" id="PTHR34216:SF3">
    <property type="entry name" value="POLY-BETA-1,6-N-ACETYL-D-GLUCOSAMINE N-DEACETYLASE"/>
    <property type="match status" value="1"/>
</dbReference>
<dbReference type="GO" id="GO:0005576">
    <property type="term" value="C:extracellular region"/>
    <property type="evidence" value="ECO:0007669"/>
    <property type="project" value="UniProtKB-SubCell"/>
</dbReference>
<accession>S0EUA4</accession>
<dbReference type="AlphaFoldDB" id="S0EUA4"/>
<keyword evidence="5" id="KW-1185">Reference proteome</keyword>
<proteinExistence type="predicted"/>
<keyword evidence="4" id="KW-0858">Xylan degradation</keyword>
<evidence type="ECO:0000313" key="5">
    <source>
        <dbReference type="Proteomes" id="UP000014227"/>
    </source>
</evidence>
<dbReference type="KEGG" id="ccz:CCALI_00047"/>
<dbReference type="OrthoDB" id="9778320at2"/>
<comment type="subcellular location">
    <subcellularLocation>
        <location evidence="1">Secreted</location>
    </subcellularLocation>
</comment>
<dbReference type="Gene3D" id="3.20.20.370">
    <property type="entry name" value="Glycoside hydrolase/deacetylase"/>
    <property type="match status" value="1"/>
</dbReference>
<dbReference type="PATRIC" id="fig|1303518.3.peg.49"/>
<keyword evidence="2" id="KW-0732">Signal</keyword>
<dbReference type="InParanoid" id="S0EUA4"/>
<dbReference type="InterPro" id="IPR002509">
    <property type="entry name" value="NODB_dom"/>
</dbReference>
<dbReference type="GO" id="GO:0016798">
    <property type="term" value="F:hydrolase activity, acting on glycosyl bonds"/>
    <property type="evidence" value="ECO:0007669"/>
    <property type="project" value="UniProtKB-KW"/>
</dbReference>
<dbReference type="PROSITE" id="PS51257">
    <property type="entry name" value="PROKAR_LIPOPROTEIN"/>
    <property type="match status" value="1"/>
</dbReference>
<keyword evidence="4" id="KW-0378">Hydrolase</keyword>
<protein>
    <submittedName>
        <fullName evidence="4">Predicted xylanase/chitin deacetylase</fullName>
    </submittedName>
</protein>
<dbReference type="InterPro" id="IPR011330">
    <property type="entry name" value="Glyco_hydro/deAcase_b/a-brl"/>
</dbReference>
<dbReference type="EMBL" id="HF951689">
    <property type="protein sequence ID" value="CCW33887.1"/>
    <property type="molecule type" value="Genomic_DNA"/>
</dbReference>
<evidence type="ECO:0000259" key="3">
    <source>
        <dbReference type="Pfam" id="PF01522"/>
    </source>
</evidence>
<dbReference type="STRING" id="454171.CP488_01113"/>
<keyword evidence="4" id="KW-0119">Carbohydrate metabolism</keyword>
<gene>
    <name evidence="4" type="ORF">CCALI_00047</name>
</gene>
<dbReference type="Proteomes" id="UP000014227">
    <property type="component" value="Chromosome I"/>
</dbReference>
<dbReference type="GO" id="GO:0045493">
    <property type="term" value="P:xylan catabolic process"/>
    <property type="evidence" value="ECO:0007669"/>
    <property type="project" value="UniProtKB-KW"/>
</dbReference>
<evidence type="ECO:0000313" key="4">
    <source>
        <dbReference type="EMBL" id="CCW33887.1"/>
    </source>
</evidence>
<name>S0EUA4_CHTCT</name>
<evidence type="ECO:0000256" key="2">
    <source>
        <dbReference type="ARBA" id="ARBA00022729"/>
    </source>
</evidence>
<dbReference type="eggNOG" id="COG0726">
    <property type="taxonomic scope" value="Bacteria"/>
</dbReference>
<reference evidence="5" key="1">
    <citation type="submission" date="2013-03" db="EMBL/GenBank/DDBJ databases">
        <title>Genome sequence of Chthonomonas calidirosea, the first sequenced genome from the Armatimonadetes phylum (formally candidate division OP10).</title>
        <authorList>
            <person name="Lee K.C.Y."/>
            <person name="Morgan X.C."/>
            <person name="Dunfield P.F."/>
            <person name="Tamas I."/>
            <person name="Houghton K.M."/>
            <person name="Vyssotski M."/>
            <person name="Ryan J.L.J."/>
            <person name="Lagutin K."/>
            <person name="McDonald I.R."/>
            <person name="Stott M.B."/>
        </authorList>
    </citation>
    <scope>NUCLEOTIDE SEQUENCE [LARGE SCALE GENOMIC DNA]</scope>
    <source>
        <strain evidence="5">DSM 23976 / ICMP 18418 / T49</strain>
    </source>
</reference>
<evidence type="ECO:0000256" key="1">
    <source>
        <dbReference type="ARBA" id="ARBA00004613"/>
    </source>
</evidence>
<dbReference type="InterPro" id="IPR051398">
    <property type="entry name" value="Polysacch_Deacetylase"/>
</dbReference>
<keyword evidence="4" id="KW-0326">Glycosidase</keyword>
<dbReference type="GO" id="GO:0016810">
    <property type="term" value="F:hydrolase activity, acting on carbon-nitrogen (but not peptide) bonds"/>
    <property type="evidence" value="ECO:0007669"/>
    <property type="project" value="InterPro"/>
</dbReference>
<feature type="domain" description="NodB homology" evidence="3">
    <location>
        <begin position="125"/>
        <end position="252"/>
    </location>
</feature>
<dbReference type="HOGENOM" id="CLU_058366_0_0_0"/>
<sequence length="412" mass="46853">MFQYTRYLKHSFRRLLAPLALAGLSLFGGCNRFTASFTRPMKLAALPTANATPVPTKLTQAELERIRPNEVGFIPILEYHNIHPGRYMTCRSAALFREDIERLYRLGYRPISLKEYLEDRIALPPGKKPVIFTFDDALLTQFRYLPDGRIDPNCAVGILMHFHTLHPDWALKGVFFVVPTNAFGNRHQFQKKLLTLQKLGFEIANHTYDHKYFNHLSDDGIEREIALGKAMIDKLDPKAETSFFAIPGGCTPRSRHWWIMCRGRWHNLAYANQAILLAAGGPAPAPCARQFNPYRIPRIVAYNGPDGLWAWIDWLQKHPQKVYISDGDPNTITIPAALSDLVNKKRLALEGLTFQTYDIPILPSSRHIAVRKPHRAPHLLAKLHHRKPGKVARLHVGYSGEIRTFPSGNCSN</sequence>
<dbReference type="PANTHER" id="PTHR34216">
    <property type="match status" value="1"/>
</dbReference>
<dbReference type="RefSeq" id="WP_016481451.1">
    <property type="nucleotide sequence ID" value="NC_021487.1"/>
</dbReference>
<dbReference type="Pfam" id="PF01522">
    <property type="entry name" value="Polysacc_deac_1"/>
    <property type="match status" value="1"/>
</dbReference>
<keyword evidence="4" id="KW-0624">Polysaccharide degradation</keyword>